<dbReference type="PANTHER" id="PTHR34605:SF3">
    <property type="entry name" value="P CELL-TYPE AGGLUTINATION PROTEIN MAP4-LIKE-RELATED"/>
    <property type="match status" value="1"/>
</dbReference>
<name>G4Z4I2_PHYSP</name>
<dbReference type="GO" id="GO:0006310">
    <property type="term" value="P:DNA recombination"/>
    <property type="evidence" value="ECO:0007669"/>
    <property type="project" value="UniProtKB-KW"/>
</dbReference>
<dbReference type="Gene3D" id="1.10.150.130">
    <property type="match status" value="1"/>
</dbReference>
<dbReference type="RefSeq" id="XP_009522902.1">
    <property type="nucleotide sequence ID" value="XM_009524607.1"/>
</dbReference>
<evidence type="ECO:0000256" key="1">
    <source>
        <dbReference type="ARBA" id="ARBA00023125"/>
    </source>
</evidence>
<dbReference type="Proteomes" id="UP000002640">
    <property type="component" value="Unassembled WGS sequence"/>
</dbReference>
<dbReference type="Gene3D" id="1.10.443.10">
    <property type="entry name" value="Intergrase catalytic core"/>
    <property type="match status" value="1"/>
</dbReference>
<organism evidence="3 4">
    <name type="scientific">Phytophthora sojae (strain P6497)</name>
    <name type="common">Soybean stem and root rot agent</name>
    <name type="synonym">Phytophthora megasperma f. sp. glycines</name>
    <dbReference type="NCBI Taxonomy" id="1094619"/>
    <lineage>
        <taxon>Eukaryota</taxon>
        <taxon>Sar</taxon>
        <taxon>Stramenopiles</taxon>
        <taxon>Oomycota</taxon>
        <taxon>Peronosporomycetes</taxon>
        <taxon>Peronosporales</taxon>
        <taxon>Peronosporaceae</taxon>
        <taxon>Phytophthora</taxon>
    </lineage>
</organism>
<dbReference type="EMBL" id="JH159153">
    <property type="protein sequence ID" value="EGZ20185.1"/>
    <property type="molecule type" value="Genomic_DNA"/>
</dbReference>
<dbReference type="InterPro" id="IPR052925">
    <property type="entry name" value="Phage_Integrase-like_Recomb"/>
</dbReference>
<dbReference type="AlphaFoldDB" id="G4Z4I2"/>
<protein>
    <recommendedName>
        <fullName evidence="5">Tyr recombinase domain-containing protein</fullName>
    </recommendedName>
</protein>
<sequence length="341" mass="37667">MARSNHVVVAGSNSAAHLQDLLKHLVALQQRSLAESSRRQYRITWGQWCNFCSQLGVSVWLPATQLHTHSIRLALFTVYCWLGRLPSGRVSAASVRSKLSHVRWYHRLYADCDPQLTPSHGLVLAGMQRIKDRLDPSNALHRVIGGAALLGFFFLRRSTEYLAVKGTRRNYTLLVGDVKIRDVRGRETSSHDLAATVEVDVHHFRGSKNDQTGSGTTRRLGRSGHDTLCPVRAALVLRHHAASIGATDHSPLCRVSRVEMLSADTLAKVLRRASAATGTDPTRISCHSLRCGGATALLSAGVDSTLVMLHGRWRSDAFQRYTRYNRQTSADLAMRMAGTST</sequence>
<dbReference type="SUPFAM" id="SSF47823">
    <property type="entry name" value="lambda integrase-like, N-terminal domain"/>
    <property type="match status" value="1"/>
</dbReference>
<evidence type="ECO:0000256" key="2">
    <source>
        <dbReference type="ARBA" id="ARBA00023172"/>
    </source>
</evidence>
<gene>
    <name evidence="3" type="ORF">PHYSODRAFT_491167</name>
</gene>
<keyword evidence="1" id="KW-0238">DNA-binding</keyword>
<dbReference type="KEGG" id="psoj:PHYSODRAFT_491167"/>
<proteinExistence type="predicted"/>
<dbReference type="InterPro" id="IPR010998">
    <property type="entry name" value="Integrase_recombinase_N"/>
</dbReference>
<dbReference type="InterPro" id="IPR011010">
    <property type="entry name" value="DNA_brk_join_enz"/>
</dbReference>
<reference evidence="3 4" key="1">
    <citation type="journal article" date="2006" name="Science">
        <title>Phytophthora genome sequences uncover evolutionary origins and mechanisms of pathogenesis.</title>
        <authorList>
            <person name="Tyler B.M."/>
            <person name="Tripathy S."/>
            <person name="Zhang X."/>
            <person name="Dehal P."/>
            <person name="Jiang R.H."/>
            <person name="Aerts A."/>
            <person name="Arredondo F.D."/>
            <person name="Baxter L."/>
            <person name="Bensasson D."/>
            <person name="Beynon J.L."/>
            <person name="Chapman J."/>
            <person name="Damasceno C.M."/>
            <person name="Dorrance A.E."/>
            <person name="Dou D."/>
            <person name="Dickerman A.W."/>
            <person name="Dubchak I.L."/>
            <person name="Garbelotto M."/>
            <person name="Gijzen M."/>
            <person name="Gordon S.G."/>
            <person name="Govers F."/>
            <person name="Grunwald N.J."/>
            <person name="Huang W."/>
            <person name="Ivors K.L."/>
            <person name="Jones R.W."/>
            <person name="Kamoun S."/>
            <person name="Krampis K."/>
            <person name="Lamour K.H."/>
            <person name="Lee M.K."/>
            <person name="McDonald W.H."/>
            <person name="Medina M."/>
            <person name="Meijer H.J."/>
            <person name="Nordberg E.K."/>
            <person name="Maclean D.J."/>
            <person name="Ospina-Giraldo M.D."/>
            <person name="Morris P.F."/>
            <person name="Phuntumart V."/>
            <person name="Putnam N.H."/>
            <person name="Rash S."/>
            <person name="Rose J.K."/>
            <person name="Sakihama Y."/>
            <person name="Salamov A.A."/>
            <person name="Savidor A."/>
            <person name="Scheuring C.F."/>
            <person name="Smith B.M."/>
            <person name="Sobral B.W."/>
            <person name="Terry A."/>
            <person name="Torto-Alalibo T.A."/>
            <person name="Win J."/>
            <person name="Xu Z."/>
            <person name="Zhang H."/>
            <person name="Grigoriev I.V."/>
            <person name="Rokhsar D.S."/>
            <person name="Boore J.L."/>
        </authorList>
    </citation>
    <scope>NUCLEOTIDE SEQUENCE [LARGE SCALE GENOMIC DNA]</scope>
    <source>
        <strain evidence="3 4">P6497</strain>
    </source>
</reference>
<evidence type="ECO:0000313" key="3">
    <source>
        <dbReference type="EMBL" id="EGZ20185.1"/>
    </source>
</evidence>
<dbReference type="GO" id="GO:0003677">
    <property type="term" value="F:DNA binding"/>
    <property type="evidence" value="ECO:0007669"/>
    <property type="project" value="UniProtKB-KW"/>
</dbReference>
<accession>G4Z4I2</accession>
<dbReference type="STRING" id="1094619.G4Z4I2"/>
<dbReference type="InParanoid" id="G4Z4I2"/>
<dbReference type="GO" id="GO:0015074">
    <property type="term" value="P:DNA integration"/>
    <property type="evidence" value="ECO:0007669"/>
    <property type="project" value="InterPro"/>
</dbReference>
<keyword evidence="2" id="KW-0233">DNA recombination</keyword>
<evidence type="ECO:0000313" key="4">
    <source>
        <dbReference type="Proteomes" id="UP000002640"/>
    </source>
</evidence>
<dbReference type="InterPro" id="IPR013762">
    <property type="entry name" value="Integrase-like_cat_sf"/>
</dbReference>
<dbReference type="SUPFAM" id="SSF56349">
    <property type="entry name" value="DNA breaking-rejoining enzymes"/>
    <property type="match status" value="1"/>
</dbReference>
<evidence type="ECO:0008006" key="5">
    <source>
        <dbReference type="Google" id="ProtNLM"/>
    </source>
</evidence>
<dbReference type="PANTHER" id="PTHR34605">
    <property type="entry name" value="PHAGE_INTEGRASE DOMAIN-CONTAINING PROTEIN"/>
    <property type="match status" value="1"/>
</dbReference>
<keyword evidence="4" id="KW-1185">Reference proteome</keyword>
<dbReference type="GeneID" id="20656666"/>